<comment type="subcellular location">
    <subcellularLocation>
        <location evidence="2">Cell membrane</location>
        <topology evidence="2">Multi-pass membrane protein</topology>
    </subcellularLocation>
</comment>
<comment type="caution">
    <text evidence="11">The sequence shown here is derived from an EMBL/GenBank/DDBJ whole genome shotgun (WGS) entry which is preliminary data.</text>
</comment>
<comment type="similarity">
    <text evidence="3">Belongs to the nicotinamide ribonucleoside (NR) uptake permease (TC 4.B.1) family.</text>
</comment>
<keyword evidence="5" id="KW-0813">Transport</keyword>
<comment type="function">
    <text evidence="1">Required for nicotinamide riboside transport across the inner membrane.</text>
</comment>
<feature type="transmembrane region" description="Helical" evidence="10">
    <location>
        <begin position="185"/>
        <end position="203"/>
    </location>
</feature>
<evidence type="ECO:0000256" key="3">
    <source>
        <dbReference type="ARBA" id="ARBA00006669"/>
    </source>
</evidence>
<gene>
    <name evidence="11" type="primary">pnuC</name>
    <name evidence="11" type="ORF">AAEO56_05620</name>
</gene>
<dbReference type="Proteomes" id="UP001464555">
    <property type="component" value="Unassembled WGS sequence"/>
</dbReference>
<reference evidence="11 12" key="1">
    <citation type="submission" date="2024-04" db="EMBL/GenBank/DDBJ databases">
        <title>Flavobacterium sp. DGU11 16S ribosomal RNA gene Genome sequencing and assembly.</title>
        <authorList>
            <person name="Park S."/>
        </authorList>
    </citation>
    <scope>NUCLEOTIDE SEQUENCE [LARGE SCALE GENOMIC DNA]</scope>
    <source>
        <strain evidence="11 12">DGU11</strain>
    </source>
</reference>
<keyword evidence="8 10" id="KW-1133">Transmembrane helix</keyword>
<dbReference type="PANTHER" id="PTHR36122">
    <property type="entry name" value="NICOTINAMIDE RIBOSIDE TRANSPORTER PNUC"/>
    <property type="match status" value="1"/>
</dbReference>
<keyword evidence="12" id="KW-1185">Reference proteome</keyword>
<sequence length="210" mass="24353">MTDIFDISNIIGEVYGYPISYIELLATLSGLVSVYCASRASILTWPTGTFNAVFLFVLFYQVQLYADMFLQVYFFIVTLYGWYYWNKKKDDKDITTLQAKGRFVTGAVVVCATLIAGYLFSHIHKYLPQYFKIQAAYPYADSFIMVASITATTLLVQKKIENWYLWLMVNIASIMVYYTKGIYFLSLEYVVFLVLASYGLYNWHKKQHHG</sequence>
<evidence type="ECO:0000256" key="7">
    <source>
        <dbReference type="ARBA" id="ARBA00022692"/>
    </source>
</evidence>
<dbReference type="RefSeq" id="WP_341696044.1">
    <property type="nucleotide sequence ID" value="NZ_JBBYHR010000002.1"/>
</dbReference>
<evidence type="ECO:0000256" key="5">
    <source>
        <dbReference type="ARBA" id="ARBA00022448"/>
    </source>
</evidence>
<keyword evidence="9 10" id="KW-0472">Membrane</keyword>
<feature type="transmembrane region" description="Helical" evidence="10">
    <location>
        <begin position="42"/>
        <end position="62"/>
    </location>
</feature>
<dbReference type="InterPro" id="IPR006419">
    <property type="entry name" value="NMN_transpt_PnuC"/>
</dbReference>
<evidence type="ECO:0000256" key="4">
    <source>
        <dbReference type="ARBA" id="ARBA00017522"/>
    </source>
</evidence>
<dbReference type="PANTHER" id="PTHR36122:SF2">
    <property type="entry name" value="NICOTINAMIDE RIBOSIDE TRANSPORTER PNUC"/>
    <property type="match status" value="1"/>
</dbReference>
<organism evidence="11 12">
    <name type="scientific">Flavobacterium arundinis</name>
    <dbReference type="NCBI Taxonomy" id="3139143"/>
    <lineage>
        <taxon>Bacteria</taxon>
        <taxon>Pseudomonadati</taxon>
        <taxon>Bacteroidota</taxon>
        <taxon>Flavobacteriia</taxon>
        <taxon>Flavobacteriales</taxon>
        <taxon>Flavobacteriaceae</taxon>
        <taxon>Flavobacterium</taxon>
    </lineage>
</organism>
<evidence type="ECO:0000256" key="6">
    <source>
        <dbReference type="ARBA" id="ARBA00022475"/>
    </source>
</evidence>
<evidence type="ECO:0000256" key="2">
    <source>
        <dbReference type="ARBA" id="ARBA00004651"/>
    </source>
</evidence>
<feature type="transmembrane region" description="Helical" evidence="10">
    <location>
        <begin position="163"/>
        <end position="179"/>
    </location>
</feature>
<dbReference type="Pfam" id="PF04973">
    <property type="entry name" value="NMN_transporter"/>
    <property type="match status" value="1"/>
</dbReference>
<proteinExistence type="inferred from homology"/>
<protein>
    <recommendedName>
        <fullName evidence="4">Nicotinamide riboside transporter PnuC</fullName>
    </recommendedName>
</protein>
<feature type="transmembrane region" description="Helical" evidence="10">
    <location>
        <begin position="106"/>
        <end position="124"/>
    </location>
</feature>
<accession>A0ABU9HUU6</accession>
<evidence type="ECO:0000313" key="12">
    <source>
        <dbReference type="Proteomes" id="UP001464555"/>
    </source>
</evidence>
<feature type="transmembrane region" description="Helical" evidence="10">
    <location>
        <begin position="68"/>
        <end position="85"/>
    </location>
</feature>
<evidence type="ECO:0000256" key="10">
    <source>
        <dbReference type="SAM" id="Phobius"/>
    </source>
</evidence>
<evidence type="ECO:0000313" key="11">
    <source>
        <dbReference type="EMBL" id="MEL1243732.1"/>
    </source>
</evidence>
<keyword evidence="6" id="KW-1003">Cell membrane</keyword>
<evidence type="ECO:0000256" key="9">
    <source>
        <dbReference type="ARBA" id="ARBA00023136"/>
    </source>
</evidence>
<name>A0ABU9HUU6_9FLAO</name>
<dbReference type="NCBIfam" id="TIGR01528">
    <property type="entry name" value="NMN_trans_PnuC"/>
    <property type="match status" value="1"/>
</dbReference>
<dbReference type="EMBL" id="JBBYHR010000002">
    <property type="protein sequence ID" value="MEL1243732.1"/>
    <property type="molecule type" value="Genomic_DNA"/>
</dbReference>
<feature type="transmembrane region" description="Helical" evidence="10">
    <location>
        <begin position="136"/>
        <end position="156"/>
    </location>
</feature>
<keyword evidence="7 10" id="KW-0812">Transmembrane</keyword>
<evidence type="ECO:0000256" key="8">
    <source>
        <dbReference type="ARBA" id="ARBA00022989"/>
    </source>
</evidence>
<feature type="transmembrane region" description="Helical" evidence="10">
    <location>
        <begin position="15"/>
        <end position="35"/>
    </location>
</feature>
<evidence type="ECO:0000256" key="1">
    <source>
        <dbReference type="ARBA" id="ARBA00002672"/>
    </source>
</evidence>